<gene>
    <name evidence="1" type="ORF">ABT322_14805</name>
</gene>
<accession>A0ABV1VEU9</accession>
<dbReference type="RefSeq" id="WP_350716662.1">
    <property type="nucleotide sequence ID" value="NZ_JBEPCO010000005.1"/>
</dbReference>
<sequence length="96" mass="10594">MGGHTALDSEPLMAVLLLAFVLGARRADWFGNVEDLTASLTRWPVLVGETKQVLDLPQHELDCNLARHGPEMQARTQRIIQALLDGELDPGPKLVR</sequence>
<dbReference type="Proteomes" id="UP001490330">
    <property type="component" value="Unassembled WGS sequence"/>
</dbReference>
<keyword evidence="2" id="KW-1185">Reference proteome</keyword>
<proteinExistence type="predicted"/>
<dbReference type="EMBL" id="JBEPCV010000012">
    <property type="protein sequence ID" value="MER6905021.1"/>
    <property type="molecule type" value="Genomic_DNA"/>
</dbReference>
<evidence type="ECO:0000313" key="1">
    <source>
        <dbReference type="EMBL" id="MER6905021.1"/>
    </source>
</evidence>
<name>A0ABV1VEU9_9ACTN</name>
<protein>
    <submittedName>
        <fullName evidence="1">Uncharacterized protein</fullName>
    </submittedName>
</protein>
<comment type="caution">
    <text evidence="1">The sequence shown here is derived from an EMBL/GenBank/DDBJ whole genome shotgun (WGS) entry which is preliminary data.</text>
</comment>
<organism evidence="1 2">
    <name type="scientific">Streptomyces flaveolus</name>
    <dbReference type="NCBI Taxonomy" id="67297"/>
    <lineage>
        <taxon>Bacteria</taxon>
        <taxon>Bacillati</taxon>
        <taxon>Actinomycetota</taxon>
        <taxon>Actinomycetes</taxon>
        <taxon>Kitasatosporales</taxon>
        <taxon>Streptomycetaceae</taxon>
        <taxon>Streptomyces</taxon>
    </lineage>
</organism>
<reference evidence="1 2" key="1">
    <citation type="submission" date="2024-06" db="EMBL/GenBank/DDBJ databases">
        <title>The Natural Products Discovery Center: Release of the First 8490 Sequenced Strains for Exploring Actinobacteria Biosynthetic Diversity.</title>
        <authorList>
            <person name="Kalkreuter E."/>
            <person name="Kautsar S.A."/>
            <person name="Yang D."/>
            <person name="Bader C.D."/>
            <person name="Teijaro C.N."/>
            <person name="Fluegel L."/>
            <person name="Davis C.M."/>
            <person name="Simpson J.R."/>
            <person name="Lauterbach L."/>
            <person name="Steele A.D."/>
            <person name="Gui C."/>
            <person name="Meng S."/>
            <person name="Li G."/>
            <person name="Viehrig K."/>
            <person name="Ye F."/>
            <person name="Su P."/>
            <person name="Kiefer A.F."/>
            <person name="Nichols A."/>
            <person name="Cepeda A.J."/>
            <person name="Yan W."/>
            <person name="Fan B."/>
            <person name="Jiang Y."/>
            <person name="Adhikari A."/>
            <person name="Zheng C.-J."/>
            <person name="Schuster L."/>
            <person name="Cowan T.M."/>
            <person name="Smanski M.J."/>
            <person name="Chevrette M.G."/>
            <person name="De Carvalho L.P.S."/>
            <person name="Shen B."/>
        </authorList>
    </citation>
    <scope>NUCLEOTIDE SEQUENCE [LARGE SCALE GENOMIC DNA]</scope>
    <source>
        <strain evidence="1 2">NPDC000632</strain>
    </source>
</reference>
<evidence type="ECO:0000313" key="2">
    <source>
        <dbReference type="Proteomes" id="UP001490330"/>
    </source>
</evidence>